<evidence type="ECO:0000256" key="5">
    <source>
        <dbReference type="ARBA" id="ARBA00023163"/>
    </source>
</evidence>
<proteinExistence type="predicted"/>
<dbReference type="GO" id="GO:0003677">
    <property type="term" value="F:DNA binding"/>
    <property type="evidence" value="ECO:0007669"/>
    <property type="project" value="UniProtKB-KW"/>
</dbReference>
<evidence type="ECO:0000256" key="4">
    <source>
        <dbReference type="ARBA" id="ARBA00023125"/>
    </source>
</evidence>
<dbReference type="SUPFAM" id="SSF54631">
    <property type="entry name" value="CBS-domain pair"/>
    <property type="match status" value="1"/>
</dbReference>
<dbReference type="InterPro" id="IPR046342">
    <property type="entry name" value="CBS_dom_sf"/>
</dbReference>
<keyword evidence="5" id="KW-0804">Transcription</keyword>
<evidence type="ECO:0000256" key="2">
    <source>
        <dbReference type="ARBA" id="ARBA00022833"/>
    </source>
</evidence>
<feature type="region of interest" description="Disordered" evidence="8">
    <location>
        <begin position="631"/>
        <end position="654"/>
    </location>
</feature>
<dbReference type="CDD" id="cd02205">
    <property type="entry name" value="CBS_pair_SF"/>
    <property type="match status" value="1"/>
</dbReference>
<evidence type="ECO:0000256" key="1">
    <source>
        <dbReference type="ARBA" id="ARBA00022723"/>
    </source>
</evidence>
<evidence type="ECO:0000259" key="9">
    <source>
        <dbReference type="PROSITE" id="PS51371"/>
    </source>
</evidence>
<keyword evidence="7" id="KW-0129">CBS domain</keyword>
<dbReference type="InterPro" id="IPR000644">
    <property type="entry name" value="CBS_dom"/>
</dbReference>
<dbReference type="OrthoDB" id="497541at2759"/>
<dbReference type="PANTHER" id="PTHR31313:SF81">
    <property type="entry name" value="TY1 ENHANCER ACTIVATOR"/>
    <property type="match status" value="1"/>
</dbReference>
<dbReference type="InterPro" id="IPR007219">
    <property type="entry name" value="XnlR_reg_dom"/>
</dbReference>
<dbReference type="CDD" id="cd12148">
    <property type="entry name" value="fungal_TF_MHR"/>
    <property type="match status" value="1"/>
</dbReference>
<evidence type="ECO:0000313" key="10">
    <source>
        <dbReference type="EMBL" id="RCH95336.1"/>
    </source>
</evidence>
<dbReference type="Pfam" id="PF00571">
    <property type="entry name" value="CBS"/>
    <property type="match status" value="2"/>
</dbReference>
<dbReference type="SMART" id="SM00116">
    <property type="entry name" value="CBS"/>
    <property type="match status" value="2"/>
</dbReference>
<dbReference type="InterPro" id="IPR051615">
    <property type="entry name" value="Transcr_Regulatory_Elem"/>
</dbReference>
<keyword evidence="11" id="KW-1185">Reference proteome</keyword>
<evidence type="ECO:0000313" key="11">
    <source>
        <dbReference type="Proteomes" id="UP000253551"/>
    </source>
</evidence>
<sequence>MNKTLRQLGLGVSDVIAINADSPVLDALSLMSKHGISSVAVLGHMDIILGNISMTDIKFVMKSYRHQILWKTCFQFVSIVRTQQGVEDGQDRIPVFDVRLDTTLGFAVAKLLATKSHRVWVVDEREKAIGVVSLTDVMRVIATSNDRFTINEIGQAVYVNDLHTRADKIPNKNNIRANINNYDTQPDISSVCDSPLSSAAASFSSNFFPVETSIKDHLGADKKTLAEAEPLIEKYFEHVHKYIPMIHKPSFLKQMQSTTNPPSRLLLFTMCAVASRWSLEHGGYNVDKLIPPGYTYYQKALGLLDDFFDIPRVSTIQALVLLVKYQEYFQRVGYFHRSHAYLGIAARMCLDLGLSDVDGENIEAEIGKRTFWATFIYDLLMSIEQGRATYFDASKCASGYPSATPDESSALEDAVINQNTFIQLCKILSVIYSVVRRFTIRKQTQGDHRTREQTIEEQSWLFSIHTHLENFYYEISQDPQYSIGEGQIIQDPFVGFLHLTYHFCVILLHQNYVEGSLDTNEYDFIPYTHRKFCCDAASSITIIAESLKRRFPVDAFVLPIRGAQHVIHCLSAATTIHQYESLHSDLAITKDMAHRQRLLTLSLVQILSRHSPSLETLKYFNDPLDSSHSVKKRPTSACYQTSSRSIPGSSRKARPVSMTFLENQTGWPTDVSTNSLYQQMPNRYPQPQRPRSVTWSDLACMELQTRVLSYPPNEQTNDNLPSPTYYPEQQMYNPIPSMSDLFLMDSEENQDTAMEM</sequence>
<dbReference type="PROSITE" id="PS51371">
    <property type="entry name" value="CBS"/>
    <property type="match status" value="2"/>
</dbReference>
<dbReference type="GO" id="GO:0006351">
    <property type="term" value="P:DNA-templated transcription"/>
    <property type="evidence" value="ECO:0007669"/>
    <property type="project" value="InterPro"/>
</dbReference>
<dbReference type="SMART" id="SM00906">
    <property type="entry name" value="Fungal_trans"/>
    <property type="match status" value="1"/>
</dbReference>
<keyword evidence="2" id="KW-0862">Zinc</keyword>
<organism evidence="10 11">
    <name type="scientific">Rhizopus stolonifer</name>
    <name type="common">Rhizopus nigricans</name>
    <dbReference type="NCBI Taxonomy" id="4846"/>
    <lineage>
        <taxon>Eukaryota</taxon>
        <taxon>Fungi</taxon>
        <taxon>Fungi incertae sedis</taxon>
        <taxon>Mucoromycota</taxon>
        <taxon>Mucoromycotina</taxon>
        <taxon>Mucoromycetes</taxon>
        <taxon>Mucorales</taxon>
        <taxon>Mucorineae</taxon>
        <taxon>Rhizopodaceae</taxon>
        <taxon>Rhizopus</taxon>
    </lineage>
</organism>
<comment type="caution">
    <text evidence="10">The sequence shown here is derived from an EMBL/GenBank/DDBJ whole genome shotgun (WGS) entry which is preliminary data.</text>
</comment>
<protein>
    <submittedName>
        <fullName evidence="10">Protein sds23</fullName>
    </submittedName>
</protein>
<accession>A0A367JZH1</accession>
<dbReference type="EMBL" id="PJQM01002442">
    <property type="protein sequence ID" value="RCH95336.1"/>
    <property type="molecule type" value="Genomic_DNA"/>
</dbReference>
<evidence type="ECO:0000256" key="8">
    <source>
        <dbReference type="SAM" id="MobiDB-lite"/>
    </source>
</evidence>
<dbReference type="Gene3D" id="3.10.580.10">
    <property type="entry name" value="CBS-domain"/>
    <property type="match status" value="1"/>
</dbReference>
<keyword evidence="4" id="KW-0238">DNA-binding</keyword>
<dbReference type="STRING" id="4846.A0A367JZH1"/>
<dbReference type="PANTHER" id="PTHR31313">
    <property type="entry name" value="TY1 ENHANCER ACTIVATOR"/>
    <property type="match status" value="1"/>
</dbReference>
<evidence type="ECO:0000256" key="6">
    <source>
        <dbReference type="ARBA" id="ARBA00023242"/>
    </source>
</evidence>
<evidence type="ECO:0000256" key="7">
    <source>
        <dbReference type="PROSITE-ProRule" id="PRU00703"/>
    </source>
</evidence>
<feature type="compositionally biased region" description="Polar residues" evidence="8">
    <location>
        <begin position="637"/>
        <end position="648"/>
    </location>
</feature>
<keyword evidence="6" id="KW-0539">Nucleus</keyword>
<dbReference type="AlphaFoldDB" id="A0A367JZH1"/>
<keyword evidence="3" id="KW-0805">Transcription regulation</keyword>
<dbReference type="GO" id="GO:0008270">
    <property type="term" value="F:zinc ion binding"/>
    <property type="evidence" value="ECO:0007669"/>
    <property type="project" value="InterPro"/>
</dbReference>
<dbReference type="Proteomes" id="UP000253551">
    <property type="component" value="Unassembled WGS sequence"/>
</dbReference>
<reference evidence="10 11" key="1">
    <citation type="journal article" date="2018" name="G3 (Bethesda)">
        <title>Phylogenetic and Phylogenomic Definition of Rhizopus Species.</title>
        <authorList>
            <person name="Gryganskyi A.P."/>
            <person name="Golan J."/>
            <person name="Dolatabadi S."/>
            <person name="Mondo S."/>
            <person name="Robb S."/>
            <person name="Idnurm A."/>
            <person name="Muszewska A."/>
            <person name="Steczkiewicz K."/>
            <person name="Masonjones S."/>
            <person name="Liao H.L."/>
            <person name="Gajdeczka M.T."/>
            <person name="Anike F."/>
            <person name="Vuek A."/>
            <person name="Anishchenko I.M."/>
            <person name="Voigt K."/>
            <person name="de Hoog G.S."/>
            <person name="Smith M.E."/>
            <person name="Heitman J."/>
            <person name="Vilgalys R."/>
            <person name="Stajich J.E."/>
        </authorList>
    </citation>
    <scope>NUCLEOTIDE SEQUENCE [LARGE SCALE GENOMIC DNA]</scope>
    <source>
        <strain evidence="10 11">LSU 92-RS-03</strain>
    </source>
</reference>
<feature type="domain" description="CBS" evidence="9">
    <location>
        <begin position="11"/>
        <end position="68"/>
    </location>
</feature>
<gene>
    <name evidence="10" type="primary">SDS23</name>
    <name evidence="10" type="ORF">CU098_006552</name>
</gene>
<keyword evidence="1" id="KW-0479">Metal-binding</keyword>
<name>A0A367JZH1_RHIST</name>
<dbReference type="Pfam" id="PF04082">
    <property type="entry name" value="Fungal_trans"/>
    <property type="match status" value="1"/>
</dbReference>
<feature type="domain" description="CBS" evidence="9">
    <location>
        <begin position="90"/>
        <end position="147"/>
    </location>
</feature>
<evidence type="ECO:0000256" key="3">
    <source>
        <dbReference type="ARBA" id="ARBA00023015"/>
    </source>
</evidence>